<proteinExistence type="predicted"/>
<organism evidence="2 3">
    <name type="scientific">Rheinheimera muenzenbergensis</name>
    <dbReference type="NCBI Taxonomy" id="1193628"/>
    <lineage>
        <taxon>Bacteria</taxon>
        <taxon>Pseudomonadati</taxon>
        <taxon>Pseudomonadota</taxon>
        <taxon>Gammaproteobacteria</taxon>
        <taxon>Chromatiales</taxon>
        <taxon>Chromatiaceae</taxon>
        <taxon>Rheinheimera</taxon>
    </lineage>
</organism>
<feature type="chain" id="PRO_5045058438" evidence="1">
    <location>
        <begin position="18"/>
        <end position="101"/>
    </location>
</feature>
<protein>
    <submittedName>
        <fullName evidence="2">Uncharacterized protein</fullName>
    </submittedName>
</protein>
<dbReference type="EMBL" id="JALAAR010000003">
    <property type="protein sequence ID" value="MEH8016654.1"/>
    <property type="molecule type" value="Genomic_DNA"/>
</dbReference>
<evidence type="ECO:0000256" key="1">
    <source>
        <dbReference type="SAM" id="SignalP"/>
    </source>
</evidence>
<comment type="caution">
    <text evidence="2">The sequence shown here is derived from an EMBL/GenBank/DDBJ whole genome shotgun (WGS) entry which is preliminary data.</text>
</comment>
<keyword evidence="3" id="KW-1185">Reference proteome</keyword>
<sequence length="101" mass="10933">MKALTLALLVGTFSAAAADNQITHCQLGDAVRIIEVAYPQGTELPCEVHYTKDGQDTVLWRASNEAGYCEQKAADFAEKQRSWGWQCVVTASSAKAEAETP</sequence>
<evidence type="ECO:0000313" key="3">
    <source>
        <dbReference type="Proteomes" id="UP001375382"/>
    </source>
</evidence>
<feature type="signal peptide" evidence="1">
    <location>
        <begin position="1"/>
        <end position="17"/>
    </location>
</feature>
<name>A0ABU8C4E0_9GAMM</name>
<keyword evidence="1" id="KW-0732">Signal</keyword>
<reference evidence="2 3" key="1">
    <citation type="journal article" date="2023" name="Ecotoxicol. Environ. Saf.">
        <title>Mercury remediation potential of mercury-resistant strain Rheinheimera metallidurans sp. nov. isolated from a municipal waste dumping site.</title>
        <authorList>
            <person name="Yadav V."/>
            <person name="Manjhi A."/>
            <person name="Vadakedath N."/>
        </authorList>
    </citation>
    <scope>NUCLEOTIDE SEQUENCE [LARGE SCALE GENOMIC DNA]</scope>
    <source>
        <strain evidence="2 3">E-49</strain>
    </source>
</reference>
<dbReference type="RefSeq" id="WP_335735069.1">
    <property type="nucleotide sequence ID" value="NZ_JALAAR010000003.1"/>
</dbReference>
<accession>A0ABU8C4E0</accession>
<gene>
    <name evidence="2" type="ORF">MN202_05385</name>
</gene>
<evidence type="ECO:0000313" key="2">
    <source>
        <dbReference type="EMBL" id="MEH8016654.1"/>
    </source>
</evidence>
<dbReference type="Proteomes" id="UP001375382">
    <property type="component" value="Unassembled WGS sequence"/>
</dbReference>